<reference evidence="2" key="1">
    <citation type="submission" date="2018-11" db="EMBL/GenBank/DDBJ databases">
        <authorList>
            <consortium name="Pathogen Informatics"/>
        </authorList>
    </citation>
    <scope>NUCLEOTIDE SEQUENCE</scope>
</reference>
<gene>
    <name evidence="2" type="ORF">PXEA_LOCUS35273</name>
</gene>
<dbReference type="AlphaFoldDB" id="A0A448XPS2"/>
<name>A0A448XPS2_9PLAT</name>
<evidence type="ECO:0000313" key="3">
    <source>
        <dbReference type="Proteomes" id="UP000784294"/>
    </source>
</evidence>
<evidence type="ECO:0000256" key="1">
    <source>
        <dbReference type="SAM" id="MobiDB-lite"/>
    </source>
</evidence>
<dbReference type="EMBL" id="CAAALY010271248">
    <property type="protein sequence ID" value="VEL41833.1"/>
    <property type="molecule type" value="Genomic_DNA"/>
</dbReference>
<dbReference type="Proteomes" id="UP000784294">
    <property type="component" value="Unassembled WGS sequence"/>
</dbReference>
<protein>
    <submittedName>
        <fullName evidence="2">Uncharacterized protein</fullName>
    </submittedName>
</protein>
<sequence length="111" mass="11465">MISPFLPLFSSPTLQQQLHPPSVFCPASSWSTGFSASFRKPLSASVWLFSPPVTVSRGCVSCCPHASPDQLSPTCPDGNCTPRTQSPTGGGDGRQSGRVGAVVGVAMAVAM</sequence>
<comment type="caution">
    <text evidence="2">The sequence shown here is derived from an EMBL/GenBank/DDBJ whole genome shotgun (WGS) entry which is preliminary data.</text>
</comment>
<feature type="region of interest" description="Disordered" evidence="1">
    <location>
        <begin position="69"/>
        <end position="98"/>
    </location>
</feature>
<organism evidence="2 3">
    <name type="scientific">Protopolystoma xenopodis</name>
    <dbReference type="NCBI Taxonomy" id="117903"/>
    <lineage>
        <taxon>Eukaryota</taxon>
        <taxon>Metazoa</taxon>
        <taxon>Spiralia</taxon>
        <taxon>Lophotrochozoa</taxon>
        <taxon>Platyhelminthes</taxon>
        <taxon>Monogenea</taxon>
        <taxon>Polyopisthocotylea</taxon>
        <taxon>Polystomatidea</taxon>
        <taxon>Polystomatidae</taxon>
        <taxon>Protopolystoma</taxon>
    </lineage>
</organism>
<accession>A0A448XPS2</accession>
<keyword evidence="3" id="KW-1185">Reference proteome</keyword>
<evidence type="ECO:0000313" key="2">
    <source>
        <dbReference type="EMBL" id="VEL41833.1"/>
    </source>
</evidence>
<proteinExistence type="predicted"/>